<name>A0A151IC96_9HYME</name>
<feature type="non-terminal residue" evidence="1">
    <location>
        <position position="1"/>
    </location>
</feature>
<dbReference type="AlphaFoldDB" id="A0A151IC96"/>
<keyword evidence="2" id="KW-1185">Reference proteome</keyword>
<sequence length="137" mass="15692">VLQCRLEIDRMVFYCGMHSHVISAVSKRYSETQPTYALHSIYGSSIYLLSALWSSVTNLLLHLGRGSHDESAPRIKDYILTVNAQTSERDFVSASSEERMHVFTKTTFKGEAEGGEQKPDVHPYRELRKYLNESEYV</sequence>
<gene>
    <name evidence="1" type="ORF">ALC62_11615</name>
</gene>
<organism evidence="1 2">
    <name type="scientific">Cyphomyrmex costatus</name>
    <dbReference type="NCBI Taxonomy" id="456900"/>
    <lineage>
        <taxon>Eukaryota</taxon>
        <taxon>Metazoa</taxon>
        <taxon>Ecdysozoa</taxon>
        <taxon>Arthropoda</taxon>
        <taxon>Hexapoda</taxon>
        <taxon>Insecta</taxon>
        <taxon>Pterygota</taxon>
        <taxon>Neoptera</taxon>
        <taxon>Endopterygota</taxon>
        <taxon>Hymenoptera</taxon>
        <taxon>Apocrita</taxon>
        <taxon>Aculeata</taxon>
        <taxon>Formicoidea</taxon>
        <taxon>Formicidae</taxon>
        <taxon>Myrmicinae</taxon>
        <taxon>Cyphomyrmex</taxon>
    </lineage>
</organism>
<dbReference type="Proteomes" id="UP000078542">
    <property type="component" value="Unassembled WGS sequence"/>
</dbReference>
<proteinExistence type="predicted"/>
<dbReference type="EMBL" id="KQ978062">
    <property type="protein sequence ID" value="KYM97712.1"/>
    <property type="molecule type" value="Genomic_DNA"/>
</dbReference>
<accession>A0A151IC96</accession>
<evidence type="ECO:0000313" key="2">
    <source>
        <dbReference type="Proteomes" id="UP000078542"/>
    </source>
</evidence>
<dbReference type="Pfam" id="PF24664">
    <property type="entry name" value="Monjiviricetes_fusion"/>
    <property type="match status" value="1"/>
</dbReference>
<reference evidence="1 2" key="1">
    <citation type="submission" date="2016-03" db="EMBL/GenBank/DDBJ databases">
        <title>Cyphomyrmex costatus WGS genome.</title>
        <authorList>
            <person name="Nygaard S."/>
            <person name="Hu H."/>
            <person name="Boomsma J."/>
            <person name="Zhang G."/>
        </authorList>
    </citation>
    <scope>NUCLEOTIDE SEQUENCE [LARGE SCALE GENOMIC DNA]</scope>
    <source>
        <strain evidence="1">MS0001</strain>
        <tissue evidence="1">Whole body</tissue>
    </source>
</reference>
<evidence type="ECO:0000313" key="1">
    <source>
        <dbReference type="EMBL" id="KYM97712.1"/>
    </source>
</evidence>
<protein>
    <submittedName>
        <fullName evidence="1">Uncharacterized protein</fullName>
    </submittedName>
</protein>